<dbReference type="AlphaFoldDB" id="A0AAN9TRH9"/>
<dbReference type="InterPro" id="IPR008491">
    <property type="entry name" value="CDK5RAP3"/>
</dbReference>
<dbReference type="Pfam" id="PF05600">
    <property type="entry name" value="CDK5RAP3"/>
    <property type="match status" value="1"/>
</dbReference>
<dbReference type="EMBL" id="JBBCAQ010000006">
    <property type="protein sequence ID" value="KAK7603870.1"/>
    <property type="molecule type" value="Genomic_DNA"/>
</dbReference>
<dbReference type="Proteomes" id="UP001367676">
    <property type="component" value="Unassembled WGS sequence"/>
</dbReference>
<comment type="caution">
    <text evidence="3">The sequence shown here is derived from an EMBL/GenBank/DDBJ whole genome shotgun (WGS) entry which is preliminary data.</text>
</comment>
<evidence type="ECO:0008006" key="5">
    <source>
        <dbReference type="Google" id="ProtNLM"/>
    </source>
</evidence>
<reference evidence="3 4" key="1">
    <citation type="submission" date="2024-03" db="EMBL/GenBank/DDBJ databases">
        <title>Adaptation during the transition from Ophiocordyceps entomopathogen to insect associate is accompanied by gene loss and intensified selection.</title>
        <authorList>
            <person name="Ward C.M."/>
            <person name="Onetto C.A."/>
            <person name="Borneman A.R."/>
        </authorList>
    </citation>
    <scope>NUCLEOTIDE SEQUENCE [LARGE SCALE GENOMIC DNA]</scope>
    <source>
        <strain evidence="3">AWRI1</strain>
        <tissue evidence="3">Single Adult Female</tissue>
    </source>
</reference>
<evidence type="ECO:0000256" key="2">
    <source>
        <dbReference type="SAM" id="Coils"/>
    </source>
</evidence>
<organism evidence="3 4">
    <name type="scientific">Parthenolecanium corni</name>
    <dbReference type="NCBI Taxonomy" id="536013"/>
    <lineage>
        <taxon>Eukaryota</taxon>
        <taxon>Metazoa</taxon>
        <taxon>Ecdysozoa</taxon>
        <taxon>Arthropoda</taxon>
        <taxon>Hexapoda</taxon>
        <taxon>Insecta</taxon>
        <taxon>Pterygota</taxon>
        <taxon>Neoptera</taxon>
        <taxon>Paraneoptera</taxon>
        <taxon>Hemiptera</taxon>
        <taxon>Sternorrhyncha</taxon>
        <taxon>Coccoidea</taxon>
        <taxon>Coccidae</taxon>
        <taxon>Parthenolecanium</taxon>
    </lineage>
</organism>
<feature type="coiled-coil region" evidence="2">
    <location>
        <begin position="403"/>
        <end position="455"/>
    </location>
</feature>
<dbReference type="PANTHER" id="PTHR14894">
    <property type="entry name" value="CDK5 REGULATORY SUBUNIT-ASSOCIATED PROTEIN 3"/>
    <property type="match status" value="1"/>
</dbReference>
<accession>A0AAN9TRH9</accession>
<name>A0AAN9TRH9_9HEMI</name>
<dbReference type="GO" id="GO:0012505">
    <property type="term" value="C:endomembrane system"/>
    <property type="evidence" value="ECO:0007669"/>
    <property type="project" value="TreeGrafter"/>
</dbReference>
<evidence type="ECO:0000313" key="3">
    <source>
        <dbReference type="EMBL" id="KAK7603870.1"/>
    </source>
</evidence>
<evidence type="ECO:0000256" key="1">
    <source>
        <dbReference type="ARBA" id="ARBA00007478"/>
    </source>
</evidence>
<protein>
    <recommendedName>
        <fullName evidence="5">CDK5 regulatory subunit-associated protein 3</fullName>
    </recommendedName>
</protein>
<dbReference type="GO" id="GO:0007346">
    <property type="term" value="P:regulation of mitotic cell cycle"/>
    <property type="evidence" value="ECO:0007669"/>
    <property type="project" value="TreeGrafter"/>
</dbReference>
<comment type="similarity">
    <text evidence="1">Belongs to the CDK5RAP3 family.</text>
</comment>
<gene>
    <name evidence="3" type="ORF">V9T40_003869</name>
</gene>
<keyword evidence="2" id="KW-0175">Coiled coil</keyword>
<keyword evidence="4" id="KW-1185">Reference proteome</keyword>
<proteinExistence type="inferred from homology"/>
<evidence type="ECO:0000313" key="4">
    <source>
        <dbReference type="Proteomes" id="UP001367676"/>
    </source>
</evidence>
<sequence>MADDIPIDIHIPKLLEWLLSRRHCKIGWQAHIAMVREKINSALEDMPEHQGIVDLLSGSYLNYFHCCQIVEILKETEADSKNLFGIYGSKRMKDWQDITRLYEKDNVYLAEAANILLRNVKYEVPSIRKQLAKYKQMQADCDKKIADYVKSAASGQRELETLKKQLGITGDNVRSELMLRTQHLSEVYENVIANMKVLQKPIQYYSAFSRHVAGVSYTLPLLSYAIDKGNTTTYEWLYGEAPQNVEVTNDQFADVGGSGDAADEIDWDITVADENSGSYDISMDESGIVVESSGQPTNVATGNESYTILDNPKTRDEFINQLLELQSFLKMRLLETQKESDSLFSMNEGVQESSESILKMLDAVQVVKQLMTDSVTQQLHFMKHSNRFIEKTAALFEQKATSIEKMVASQEALKTRKEELIQQEIELKPKLNLIIEKTRELQEQVEREISKKYKNRPVNLMGGF</sequence>
<dbReference type="PANTHER" id="PTHR14894:SF0">
    <property type="entry name" value="CDK5 REGULATORY SUBUNIT-ASSOCIATED PROTEIN 3"/>
    <property type="match status" value="1"/>
</dbReference>